<name>A0AAP0RMW6_LIQFO</name>
<feature type="domain" description="YqaJ viral recombinase" evidence="1">
    <location>
        <begin position="147"/>
        <end position="287"/>
    </location>
</feature>
<dbReference type="Pfam" id="PF09588">
    <property type="entry name" value="YqaJ"/>
    <property type="match status" value="1"/>
</dbReference>
<comment type="caution">
    <text evidence="2">The sequence shown here is derived from an EMBL/GenBank/DDBJ whole genome shotgun (WGS) entry which is preliminary data.</text>
</comment>
<dbReference type="CDD" id="cd22343">
    <property type="entry name" value="PDDEXK_lambda_exonuclease-like"/>
    <property type="match status" value="1"/>
</dbReference>
<evidence type="ECO:0000313" key="3">
    <source>
        <dbReference type="Proteomes" id="UP001415857"/>
    </source>
</evidence>
<evidence type="ECO:0000313" key="2">
    <source>
        <dbReference type="EMBL" id="KAK9280818.1"/>
    </source>
</evidence>
<dbReference type="EMBL" id="JBBPBK010000007">
    <property type="protein sequence ID" value="KAK9280818.1"/>
    <property type="molecule type" value="Genomic_DNA"/>
</dbReference>
<dbReference type="InterPro" id="IPR011335">
    <property type="entry name" value="Restrct_endonuc-II-like"/>
</dbReference>
<keyword evidence="3" id="KW-1185">Reference proteome</keyword>
<dbReference type="Proteomes" id="UP001415857">
    <property type="component" value="Unassembled WGS sequence"/>
</dbReference>
<accession>A0AAP0RMW6</accession>
<dbReference type="Gene3D" id="3.90.320.10">
    <property type="match status" value="1"/>
</dbReference>
<dbReference type="InterPro" id="IPR019080">
    <property type="entry name" value="YqaJ_viral_recombinase"/>
</dbReference>
<gene>
    <name evidence="2" type="ORF">L1049_003707</name>
</gene>
<dbReference type="GO" id="GO:0006281">
    <property type="term" value="P:DNA repair"/>
    <property type="evidence" value="ECO:0007669"/>
    <property type="project" value="UniProtKB-ARBA"/>
</dbReference>
<protein>
    <recommendedName>
        <fullName evidence="1">YqaJ viral recombinase domain-containing protein</fullName>
    </recommendedName>
</protein>
<sequence>MTILHGPMPALLTQPSPAQPSPSSLLSKTLPDSSHWYKPYLPVISMLYRTAGGELASCFPLVVRLLSYHKYRNGHYIGLLALDPSNQRSYSCQNFSEPISGTLTSKFQNCNHPPGKDLSHFGHSSKLLSGGTYSISQSSSFQHWFKNWQELRKHKLTASTFSGAVGFWPRRRVQLWLEKIGDKEPFTGNLATYWNNIKEEEALERYKLITGNNVLFPKFQVHGKKNPEDDWLAASPDGVVDKRVHELSYGGVLEIKCPFFNGDMSRFSPWKRVPLYCIPQAQGLMEIMDKDWMDFYVWTPVGSSLFRIYRDVEYWNFLKRALSDFWWNHVQPARELCSKHIITDPLFQLSSLKPAPKHELHSLIIYESKRIVDNSNLLVREIHGKLQS</sequence>
<dbReference type="SUPFAM" id="SSF52980">
    <property type="entry name" value="Restriction endonuclease-like"/>
    <property type="match status" value="1"/>
</dbReference>
<dbReference type="PANTHER" id="PTHR46609:SF4">
    <property type="entry name" value="RESTRICTION ENDONUCLEASE, TYPE II-LIKE SUPERFAMILY PROTEIN"/>
    <property type="match status" value="1"/>
</dbReference>
<dbReference type="InterPro" id="IPR051703">
    <property type="entry name" value="NF-kappa-B_Signaling_Reg"/>
</dbReference>
<evidence type="ECO:0000259" key="1">
    <source>
        <dbReference type="Pfam" id="PF09588"/>
    </source>
</evidence>
<proteinExistence type="predicted"/>
<dbReference type="AlphaFoldDB" id="A0AAP0RMW6"/>
<reference evidence="2 3" key="1">
    <citation type="journal article" date="2024" name="Plant J.">
        <title>Genome sequences and population genomics reveal climatic adaptation and genomic divergence between two closely related sweetgum species.</title>
        <authorList>
            <person name="Xu W.Q."/>
            <person name="Ren C.Q."/>
            <person name="Zhang X.Y."/>
            <person name="Comes H.P."/>
            <person name="Liu X.H."/>
            <person name="Li Y.G."/>
            <person name="Kettle C.J."/>
            <person name="Jalonen R."/>
            <person name="Gaisberger H."/>
            <person name="Ma Y.Z."/>
            <person name="Qiu Y.X."/>
        </authorList>
    </citation>
    <scope>NUCLEOTIDE SEQUENCE [LARGE SCALE GENOMIC DNA]</scope>
    <source>
        <strain evidence="2">Hangzhou</strain>
    </source>
</reference>
<dbReference type="PANTHER" id="PTHR46609">
    <property type="entry name" value="EXONUCLEASE, PHAGE-TYPE/RECB, C-TERMINAL DOMAIN-CONTAINING PROTEIN"/>
    <property type="match status" value="1"/>
</dbReference>
<organism evidence="2 3">
    <name type="scientific">Liquidambar formosana</name>
    <name type="common">Formosan gum</name>
    <dbReference type="NCBI Taxonomy" id="63359"/>
    <lineage>
        <taxon>Eukaryota</taxon>
        <taxon>Viridiplantae</taxon>
        <taxon>Streptophyta</taxon>
        <taxon>Embryophyta</taxon>
        <taxon>Tracheophyta</taxon>
        <taxon>Spermatophyta</taxon>
        <taxon>Magnoliopsida</taxon>
        <taxon>eudicotyledons</taxon>
        <taxon>Gunneridae</taxon>
        <taxon>Pentapetalae</taxon>
        <taxon>Saxifragales</taxon>
        <taxon>Altingiaceae</taxon>
        <taxon>Liquidambar</taxon>
    </lineage>
</organism>
<dbReference type="InterPro" id="IPR011604">
    <property type="entry name" value="PDDEXK-like_dom_sf"/>
</dbReference>